<keyword evidence="3" id="KW-1185">Reference proteome</keyword>
<sequence>MAIFDISKDELLRLSDVQLEELIARLAEAEIAAQGHSPAYVSWSGSINAPDGGVDIRVQVPTDHLSSGFIERADTIFQAKKHSMTAGKIKDEMRAKNKLHPTISDQASKKGSYIIVSLDDDCSPPMKKVRLEAMHEAVNNDPNSNDLHLDFYDRSKLAQWVRQHPSILLWVKDKLGQGYSGWQAYGAWSRPPQDDIDKLIILPGVSILLPSKSGQKFIIKDAIDPMRDLIRSTNKAVRITGLSGVGKTRIVQALFDEDVGTNALDRTIAVYVDTGEEPNPSATAMLDSLIDENRRAVMVLDNCPSELHSRLAGKVASLDSEVKLITVEYDIQDDKPQTTEVIHIEADGPEVSEKLLMRRFPHIGQINARRIAEFSDGNARVSLAIAERVGEGESLASLSDSQLFKRLFQQAKGTDESLIEQAEVLALVYSFSLSTPENGDSELDILASLSDCSPRQLYRSVSKLMDRHVVQKRAHWRAILPHAIANRLAKSALDAIPADQIRATFEAPGRERLLMSFAHRLGLLHDHPVAIEIVEAWLQPDGLFSQLLTLDNLQSRILQYVAPVAPEILLDRIEAELTLNNFAGMDTPHNKLRTTILNLLQSLAYESNTFDRCINLMICVADHEAPDNNYDPVRAKIQRFFQPYLSGTHASLEQRIAIMKECFDSDMAERRALGFDMLSTALGGPSWSGSGLSEFGARPRDFGFHPNYEELAKWRRAFIELAVEIGVSGDPDLENAARQTLATRFGILWKQAVIRETLVEAARKLHTHAPWIEGWKAIRSTIYFNHTRRKGKDDFELLPANLAALDKDLEPQGLIPNIMTYVLTQDRNVFSLGTETGNPDSWDKPQEYLQDKALQLGNDFATSGIHLDELGFNIFSTGYIPHRTDFGRGLAKGSHDLKLTWRQLVDYLNLQPEAQMNYDIFAGFIEEVDVIDPALAQELLDQCCHHTKLKRVLVGLHPWSKFTEADLNRCMALLDDPEISPCIYDPILCRDTYASLPTYRVLNLAQKLLSKPSGDDVILHALCMKLSGKDEAQDVLGADWRKIGLQAAIQRLSRGHDNIGQMTKHYLESVVKSALCFEENDAEKCEWLDAIFMFIDRNYGHIHEFRDAIVTTASMLPEKFLDYLFDGTENRRFFISTDYDEQSLLSKINIDVLISWCREKSDTSIWRTIALGIELWSQEGNETSLTKSAIQFLEAAPEPADILNVFSNRVSPSSWSGSRASIMQDRADAISALTLHSCTGIANSAKLVLKNIEEEKEREQLRNEEREQRFE</sequence>
<evidence type="ECO:0000313" key="2">
    <source>
        <dbReference type="EMBL" id="OOV86706.1"/>
    </source>
</evidence>
<feature type="coiled-coil region" evidence="1">
    <location>
        <begin position="1242"/>
        <end position="1271"/>
    </location>
</feature>
<dbReference type="RefSeq" id="WP_078320160.1">
    <property type="nucleotide sequence ID" value="NZ_FXTS01000006.1"/>
</dbReference>
<reference evidence="2" key="1">
    <citation type="submission" date="2017-02" db="EMBL/GenBank/DDBJ databases">
        <title>Draft Genome Sequence of the Salt Water Bacterium Oceanospirillum linum ATCC 11336.</title>
        <authorList>
            <person name="Trachtenberg A.M."/>
            <person name="Carney J.G."/>
            <person name="Linnane J.D."/>
            <person name="Rheaume B.A."/>
            <person name="Pitts N.L."/>
            <person name="Mykles D.L."/>
            <person name="Maclea K.S."/>
        </authorList>
    </citation>
    <scope>NUCLEOTIDE SEQUENCE [LARGE SCALE GENOMIC DNA]</scope>
    <source>
        <strain evidence="2">ATCC 11336</strain>
    </source>
</reference>
<keyword evidence="1" id="KW-0175">Coiled coil</keyword>
<dbReference type="Proteomes" id="UP000190064">
    <property type="component" value="Unassembled WGS sequence"/>
</dbReference>
<dbReference type="SUPFAM" id="SSF52540">
    <property type="entry name" value="P-loop containing nucleoside triphosphate hydrolases"/>
    <property type="match status" value="1"/>
</dbReference>
<dbReference type="AlphaFoldDB" id="A0A1T1HAA6"/>
<dbReference type="EMBL" id="MTSD02000005">
    <property type="protein sequence ID" value="OOV86706.1"/>
    <property type="molecule type" value="Genomic_DNA"/>
</dbReference>
<evidence type="ECO:0000313" key="3">
    <source>
        <dbReference type="Proteomes" id="UP000190064"/>
    </source>
</evidence>
<comment type="caution">
    <text evidence="2">The sequence shown here is derived from an EMBL/GenBank/DDBJ whole genome shotgun (WGS) entry which is preliminary data.</text>
</comment>
<proteinExistence type="predicted"/>
<gene>
    <name evidence="2" type="ORF">BTA35_0212615</name>
</gene>
<dbReference type="STRING" id="966.BTA35_0212615"/>
<organism evidence="2 3">
    <name type="scientific">Oceanospirillum linum</name>
    <dbReference type="NCBI Taxonomy" id="966"/>
    <lineage>
        <taxon>Bacteria</taxon>
        <taxon>Pseudomonadati</taxon>
        <taxon>Pseudomonadota</taxon>
        <taxon>Gammaproteobacteria</taxon>
        <taxon>Oceanospirillales</taxon>
        <taxon>Oceanospirillaceae</taxon>
        <taxon>Oceanospirillum</taxon>
    </lineage>
</organism>
<accession>A0A1T1HAA6</accession>
<protein>
    <submittedName>
        <fullName evidence="2">Uncharacterized protein</fullName>
    </submittedName>
</protein>
<evidence type="ECO:0000256" key="1">
    <source>
        <dbReference type="SAM" id="Coils"/>
    </source>
</evidence>
<name>A0A1T1HAA6_OCELI</name>
<dbReference type="InterPro" id="IPR027417">
    <property type="entry name" value="P-loop_NTPase"/>
</dbReference>